<dbReference type="PANTHER" id="PTHR43335">
    <property type="entry name" value="ABC TRANSPORTER, ATP-BINDING PROTEIN"/>
    <property type="match status" value="1"/>
</dbReference>
<dbReference type="InterPro" id="IPR003439">
    <property type="entry name" value="ABC_transporter-like_ATP-bd"/>
</dbReference>
<dbReference type="PROSITE" id="PS50893">
    <property type="entry name" value="ABC_TRANSPORTER_2"/>
    <property type="match status" value="1"/>
</dbReference>
<evidence type="ECO:0000256" key="2">
    <source>
        <dbReference type="ARBA" id="ARBA00022448"/>
    </source>
</evidence>
<keyword evidence="4 6" id="KW-0067">ATP-binding</keyword>
<evidence type="ECO:0000259" key="5">
    <source>
        <dbReference type="PROSITE" id="PS50893"/>
    </source>
</evidence>
<evidence type="ECO:0000256" key="3">
    <source>
        <dbReference type="ARBA" id="ARBA00022741"/>
    </source>
</evidence>
<dbReference type="InterPro" id="IPR003593">
    <property type="entry name" value="AAA+_ATPase"/>
</dbReference>
<dbReference type="CDD" id="cd03268">
    <property type="entry name" value="ABC_BcrA_bacitracin_resist"/>
    <property type="match status" value="1"/>
</dbReference>
<keyword evidence="3" id="KW-0547">Nucleotide-binding</keyword>
<dbReference type="SUPFAM" id="SSF52540">
    <property type="entry name" value="P-loop containing nucleoside triphosphate hydrolases"/>
    <property type="match status" value="1"/>
</dbReference>
<dbReference type="Proteomes" id="UP001304683">
    <property type="component" value="Chromosome"/>
</dbReference>
<name>A0ABZ0QM58_9FIRM</name>
<feature type="domain" description="ABC transporter" evidence="5">
    <location>
        <begin position="8"/>
        <end position="236"/>
    </location>
</feature>
<evidence type="ECO:0000256" key="1">
    <source>
        <dbReference type="ARBA" id="ARBA00005417"/>
    </source>
</evidence>
<sequence>MDGPTPAAELRGVGKRYGRRWAVRDLTMTVHPGEVYALLGRNGAGKTTTLRMILGLARRTTGEIVLFGRRLEQWGAEVYRRVGATVETPGFYGNLTARENLLHNLLILGVPEPQRIDQVLELVGLRHAADRRVREFSLGMRQRLGIARALLHEPRLLILDEPTNGLDPAGIREVRELIRELAAERKMAVLLSSHILAEVEQVADRVGILHEGRLVEEVRMGELRDRGRTYLVIETREPEAAVRLLEERLGVRRYTVLPGGTLRVYEHVDRPDQVVRVLVEHGLPVLHASVQRESLEDHFLRATAAADPASDTGTNRPPGAA</sequence>
<reference evidence="6 7" key="1">
    <citation type="submission" date="2023-08" db="EMBL/GenBank/DDBJ databases">
        <title>Genome sequence of Thermaerobacter compostii strain Ins1, a spore-forming filamentous bacterium isolated from a deep geothermal reservoir.</title>
        <authorList>
            <person name="Bregnard D."/>
            <person name="Gonzalez D."/>
            <person name="Junier P."/>
        </authorList>
    </citation>
    <scope>NUCLEOTIDE SEQUENCE [LARGE SCALE GENOMIC DNA]</scope>
    <source>
        <strain evidence="6 7">Ins1</strain>
    </source>
</reference>
<evidence type="ECO:0000313" key="7">
    <source>
        <dbReference type="Proteomes" id="UP001304683"/>
    </source>
</evidence>
<evidence type="ECO:0000256" key="4">
    <source>
        <dbReference type="ARBA" id="ARBA00022840"/>
    </source>
</evidence>
<dbReference type="SMART" id="SM00382">
    <property type="entry name" value="AAA"/>
    <property type="match status" value="1"/>
</dbReference>
<keyword evidence="2" id="KW-0813">Transport</keyword>
<dbReference type="GO" id="GO:0005524">
    <property type="term" value="F:ATP binding"/>
    <property type="evidence" value="ECO:0007669"/>
    <property type="project" value="UniProtKB-KW"/>
</dbReference>
<evidence type="ECO:0000313" key="6">
    <source>
        <dbReference type="EMBL" id="WPD18334.1"/>
    </source>
</evidence>
<organism evidence="6 7">
    <name type="scientific">Thermaerobacter composti</name>
    <dbReference type="NCBI Taxonomy" id="554949"/>
    <lineage>
        <taxon>Bacteria</taxon>
        <taxon>Bacillati</taxon>
        <taxon>Bacillota</taxon>
        <taxon>Clostridia</taxon>
        <taxon>Eubacteriales</taxon>
        <taxon>Clostridiales Family XVII. Incertae Sedis</taxon>
        <taxon>Thermaerobacter</taxon>
    </lineage>
</organism>
<dbReference type="EMBL" id="CP132508">
    <property type="protein sequence ID" value="WPD18334.1"/>
    <property type="molecule type" value="Genomic_DNA"/>
</dbReference>
<proteinExistence type="inferred from homology"/>
<dbReference type="PROSITE" id="PS00211">
    <property type="entry name" value="ABC_TRANSPORTER_1"/>
    <property type="match status" value="1"/>
</dbReference>
<dbReference type="Gene3D" id="3.40.50.300">
    <property type="entry name" value="P-loop containing nucleotide triphosphate hydrolases"/>
    <property type="match status" value="1"/>
</dbReference>
<protein>
    <submittedName>
        <fullName evidence="6">ABC transporter ATP-binding protein</fullName>
    </submittedName>
</protein>
<dbReference type="PANTHER" id="PTHR43335:SF4">
    <property type="entry name" value="ABC TRANSPORTER, ATP-BINDING PROTEIN"/>
    <property type="match status" value="1"/>
</dbReference>
<dbReference type="RefSeq" id="WP_318750184.1">
    <property type="nucleotide sequence ID" value="NZ_CP132508.1"/>
</dbReference>
<accession>A0ABZ0QM58</accession>
<dbReference type="InterPro" id="IPR017871">
    <property type="entry name" value="ABC_transporter-like_CS"/>
</dbReference>
<keyword evidence="7" id="KW-1185">Reference proteome</keyword>
<comment type="similarity">
    <text evidence="1">Belongs to the ABC transporter superfamily.</text>
</comment>
<gene>
    <name evidence="6" type="ORF">Q5761_08100</name>
</gene>
<dbReference type="InterPro" id="IPR027417">
    <property type="entry name" value="P-loop_NTPase"/>
</dbReference>
<dbReference type="Pfam" id="PF00005">
    <property type="entry name" value="ABC_tran"/>
    <property type="match status" value="1"/>
</dbReference>